<protein>
    <submittedName>
        <fullName evidence="13">Fimbrial biogenesis outer membrane usher protein</fullName>
    </submittedName>
</protein>
<keyword evidence="3 9" id="KW-0813">Transport</keyword>
<dbReference type="GO" id="GO:0009297">
    <property type="term" value="P:pilus assembly"/>
    <property type="evidence" value="ECO:0007669"/>
    <property type="project" value="InterPro"/>
</dbReference>
<dbReference type="Pfam" id="PF00577">
    <property type="entry name" value="Usher"/>
    <property type="match status" value="1"/>
</dbReference>
<gene>
    <name evidence="13" type="ORF">FIV39_10815</name>
</gene>
<dbReference type="InterPro" id="IPR000015">
    <property type="entry name" value="Fimb_usher"/>
</dbReference>
<evidence type="ECO:0000259" key="11">
    <source>
        <dbReference type="Pfam" id="PF13953"/>
    </source>
</evidence>
<accession>A0A5C5PP48</accession>
<dbReference type="InterPro" id="IPR018030">
    <property type="entry name" value="Fimbrial_membr_usher_CS"/>
</dbReference>
<keyword evidence="9" id="KW-1029">Fimbrium biogenesis</keyword>
<reference evidence="13 14" key="1">
    <citation type="submission" date="2019-06" db="EMBL/GenBank/DDBJ databases">
        <title>Pseudomonas bimorpha sp. nov. isolated from bovine raw milk and skim milk concentrate.</title>
        <authorList>
            <person name="Hofmann K."/>
            <person name="Huptas C."/>
            <person name="Doll E."/>
            <person name="Scherer S."/>
            <person name="Wenning M."/>
        </authorList>
    </citation>
    <scope>NUCLEOTIDE SEQUENCE [LARGE SCALE GENOMIC DNA]</scope>
    <source>
        <strain evidence="13 14">DSM 17515</strain>
    </source>
</reference>
<dbReference type="Gene3D" id="2.60.40.2070">
    <property type="match status" value="1"/>
</dbReference>
<evidence type="ECO:0000256" key="2">
    <source>
        <dbReference type="ARBA" id="ARBA00008064"/>
    </source>
</evidence>
<keyword evidence="4" id="KW-1134">Transmembrane beta strand</keyword>
<keyword evidence="7 9" id="KW-0472">Membrane</keyword>
<dbReference type="FunFam" id="2.60.40.3110:FF:000001">
    <property type="entry name" value="Putative fimbrial outer membrane usher"/>
    <property type="match status" value="1"/>
</dbReference>
<evidence type="ECO:0000313" key="13">
    <source>
        <dbReference type="EMBL" id="TWR67183.1"/>
    </source>
</evidence>
<dbReference type="OrthoDB" id="6554712at2"/>
<dbReference type="Pfam" id="PF13954">
    <property type="entry name" value="PapC_N"/>
    <property type="match status" value="1"/>
</dbReference>
<evidence type="ECO:0000256" key="5">
    <source>
        <dbReference type="ARBA" id="ARBA00022692"/>
    </source>
</evidence>
<sequence>MPSHIQVRVHRCAPILPFQHRKMMLGGLMSAAVIASDTALASELSFDLNAFSSGLASSVDMSRFNTGNQMSPGIYRIDIVVNGQALGRREVEFVAAHAKAGAQPCLSREVLEKIGIAMDKVDTDARTRELANPAAAGQYCGDLGQWIPMASSTFDPGALELAASVPQAYMKRSMRGYIDPETFDEGIAAGLLNYNFSSSAVTAGEGDGRTYLGLNAGINLGAWRLRHQGAQSWNNRTGFETYQNTATYVQRSIIPWQSQLTLGDTFSNGQIVDGVRLRGVTLATDDRMRPQTQQGYAPQVRGVADSNATVTISQNGYTIYETTVAPGPFVISDLHATGYGGDLIVSVTEVDGRRNTFVVPYSVAPELLRADTTKYSATLGEVQQKGIDAKGANVFQGTLQHGLTDDLTVYGGGSLSKGYEQGKVGVALNTSIGAFSLDGATSHTKVADHGRLSGQSLGVGYNKSLPTSGTHFALGAYRFSTEGYLNLPDALNVREIARQSGDVNGYARQKSRLDLTISQQLGIGTLSLYGSSVDYWGGQEGRQVSFTASYGSTWKKLNWNLSAQRSRVQDTRQLTQSELSDDVFFGRIGQPGRIDNRYMLTLSMPLGSEPRSPTMNTSLSRDTGDTRGSQQQVGINGFLGENAEFDYGVSASRATSESTSSSQLNTHAGYRTGSASVRAGYGQSRDRSQLSFGVDGGVVVHADGVTFSQSLGEASALVHVPDAEGAVLGHDGVTRINSSGYAVVPSLRAFQNNTVSVDPQGMSMDVELQESSVNIVPTLGAVQLVEFKTVSGRAVVVQAKQQNGKPLPFAAQVLDQQGREVGVVGQASKAFVRDIPAAGTLTVKWGEKISERCDVHYQMPAHAANTRQQDVDYLQGLCVPSAARQVAGNINRHP</sequence>
<dbReference type="AlphaFoldDB" id="A0A5C5PP48"/>
<comment type="similarity">
    <text evidence="2 9">Belongs to the fimbrial export usher family.</text>
</comment>
<organism evidence="13 14">
    <name type="scientific">Pseudomonas grimontii</name>
    <dbReference type="NCBI Taxonomy" id="129847"/>
    <lineage>
        <taxon>Bacteria</taxon>
        <taxon>Pseudomonadati</taxon>
        <taxon>Pseudomonadota</taxon>
        <taxon>Gammaproteobacteria</taxon>
        <taxon>Pseudomonadales</taxon>
        <taxon>Pseudomonadaceae</taxon>
        <taxon>Pseudomonas</taxon>
    </lineage>
</organism>
<dbReference type="RefSeq" id="WP_090404007.1">
    <property type="nucleotide sequence ID" value="NZ_FNKM01000002.1"/>
</dbReference>
<evidence type="ECO:0000256" key="10">
    <source>
        <dbReference type="SAM" id="MobiDB-lite"/>
    </source>
</evidence>
<dbReference type="PANTHER" id="PTHR30451:SF20">
    <property type="entry name" value="FIMBRIAE USHER"/>
    <property type="match status" value="1"/>
</dbReference>
<feature type="compositionally biased region" description="Low complexity" evidence="10">
    <location>
        <begin position="650"/>
        <end position="662"/>
    </location>
</feature>
<evidence type="ECO:0000256" key="8">
    <source>
        <dbReference type="ARBA" id="ARBA00023237"/>
    </source>
</evidence>
<evidence type="ECO:0000313" key="14">
    <source>
        <dbReference type="Proteomes" id="UP000317267"/>
    </source>
</evidence>
<feature type="domain" description="PapC-like C-terminal" evidence="11">
    <location>
        <begin position="797"/>
        <end position="860"/>
    </location>
</feature>
<dbReference type="PANTHER" id="PTHR30451">
    <property type="entry name" value="OUTER MEMBRANE USHER PROTEIN"/>
    <property type="match status" value="1"/>
</dbReference>
<evidence type="ECO:0000256" key="4">
    <source>
        <dbReference type="ARBA" id="ARBA00022452"/>
    </source>
</evidence>
<dbReference type="EMBL" id="VFES01000005">
    <property type="protein sequence ID" value="TWR67183.1"/>
    <property type="molecule type" value="Genomic_DNA"/>
</dbReference>
<evidence type="ECO:0000256" key="3">
    <source>
        <dbReference type="ARBA" id="ARBA00022448"/>
    </source>
</evidence>
<evidence type="ECO:0000256" key="7">
    <source>
        <dbReference type="ARBA" id="ARBA00023136"/>
    </source>
</evidence>
<dbReference type="InterPro" id="IPR043142">
    <property type="entry name" value="PapC-like_C_sf"/>
</dbReference>
<dbReference type="InterPro" id="IPR037224">
    <property type="entry name" value="PapC_N_sf"/>
</dbReference>
<dbReference type="InterPro" id="IPR025885">
    <property type="entry name" value="PapC_N"/>
</dbReference>
<keyword evidence="6" id="KW-0732">Signal</keyword>
<dbReference type="SUPFAM" id="SSF141729">
    <property type="entry name" value="FimD N-terminal domain-like"/>
    <property type="match status" value="1"/>
</dbReference>
<keyword evidence="5 9" id="KW-0812">Transmembrane</keyword>
<evidence type="ECO:0000256" key="6">
    <source>
        <dbReference type="ARBA" id="ARBA00022729"/>
    </source>
</evidence>
<evidence type="ECO:0000256" key="9">
    <source>
        <dbReference type="RuleBase" id="RU003884"/>
    </source>
</evidence>
<name>A0A5C5PP48_9PSED</name>
<dbReference type="Gene3D" id="3.10.20.410">
    <property type="match status" value="1"/>
</dbReference>
<proteinExistence type="inferred from homology"/>
<comment type="subcellular location">
    <subcellularLocation>
        <location evidence="1 9">Cell outer membrane</location>
        <topology evidence="1 9">Multi-pass membrane protein</topology>
    </subcellularLocation>
</comment>
<feature type="domain" description="PapC N-terminal" evidence="12">
    <location>
        <begin position="46"/>
        <end position="197"/>
    </location>
</feature>
<feature type="compositionally biased region" description="Polar residues" evidence="10">
    <location>
        <begin position="611"/>
        <end position="630"/>
    </location>
</feature>
<dbReference type="PROSITE" id="PS01151">
    <property type="entry name" value="FIMBRIAL_USHER"/>
    <property type="match status" value="1"/>
</dbReference>
<dbReference type="Proteomes" id="UP000317267">
    <property type="component" value="Unassembled WGS sequence"/>
</dbReference>
<dbReference type="GO" id="GO:0015473">
    <property type="term" value="F:fimbrial usher porin activity"/>
    <property type="evidence" value="ECO:0007669"/>
    <property type="project" value="InterPro"/>
</dbReference>
<dbReference type="GO" id="GO:0009279">
    <property type="term" value="C:cell outer membrane"/>
    <property type="evidence" value="ECO:0007669"/>
    <property type="project" value="UniProtKB-SubCell"/>
</dbReference>
<feature type="region of interest" description="Disordered" evidence="10">
    <location>
        <begin position="650"/>
        <end position="671"/>
    </location>
</feature>
<evidence type="ECO:0000256" key="1">
    <source>
        <dbReference type="ARBA" id="ARBA00004571"/>
    </source>
</evidence>
<dbReference type="Gene3D" id="2.60.40.3110">
    <property type="match status" value="1"/>
</dbReference>
<evidence type="ECO:0000259" key="12">
    <source>
        <dbReference type="Pfam" id="PF13954"/>
    </source>
</evidence>
<keyword evidence="8 9" id="KW-0998">Cell outer membrane</keyword>
<dbReference type="Gene3D" id="2.60.40.2610">
    <property type="entry name" value="Outer membrane usher protein FimD, plug domain"/>
    <property type="match status" value="1"/>
</dbReference>
<dbReference type="InterPro" id="IPR025949">
    <property type="entry name" value="PapC-like_C"/>
</dbReference>
<dbReference type="InterPro" id="IPR042186">
    <property type="entry name" value="FimD_plug_dom"/>
</dbReference>
<feature type="region of interest" description="Disordered" evidence="10">
    <location>
        <begin position="605"/>
        <end position="630"/>
    </location>
</feature>
<comment type="caution">
    <text evidence="13">The sequence shown here is derived from an EMBL/GenBank/DDBJ whole genome shotgun (WGS) entry which is preliminary data.</text>
</comment>
<dbReference type="Pfam" id="PF13953">
    <property type="entry name" value="PapC_C"/>
    <property type="match status" value="1"/>
</dbReference>